<organism evidence="2 3">
    <name type="scientific">Paenibacillus albiflavus</name>
    <dbReference type="NCBI Taxonomy" id="2545760"/>
    <lineage>
        <taxon>Bacteria</taxon>
        <taxon>Bacillati</taxon>
        <taxon>Bacillota</taxon>
        <taxon>Bacilli</taxon>
        <taxon>Bacillales</taxon>
        <taxon>Paenibacillaceae</taxon>
        <taxon>Paenibacillus</taxon>
    </lineage>
</organism>
<evidence type="ECO:0000259" key="1">
    <source>
        <dbReference type="Pfam" id="PF23544"/>
    </source>
</evidence>
<dbReference type="PANTHER" id="PTHR47708">
    <property type="match status" value="1"/>
</dbReference>
<comment type="caution">
    <text evidence="2">The sequence shown here is derived from an EMBL/GenBank/DDBJ whole genome shotgun (WGS) entry which is preliminary data.</text>
</comment>
<gene>
    <name evidence="2" type="ORF">E0485_00745</name>
</gene>
<keyword evidence="3" id="KW-1185">Reference proteome</keyword>
<proteinExistence type="predicted"/>
<dbReference type="InterPro" id="IPR056362">
    <property type="entry name" value="AtuA-like_ferredoxin_dom"/>
</dbReference>
<dbReference type="AlphaFoldDB" id="A0A4R4EQS6"/>
<feature type="domain" description="AtuA-like ferredoxin-fold" evidence="1">
    <location>
        <begin position="4"/>
        <end position="103"/>
    </location>
</feature>
<evidence type="ECO:0000313" key="2">
    <source>
        <dbReference type="EMBL" id="TCZ80855.1"/>
    </source>
</evidence>
<evidence type="ECO:0000313" key="3">
    <source>
        <dbReference type="Proteomes" id="UP000295418"/>
    </source>
</evidence>
<dbReference type="Proteomes" id="UP000295418">
    <property type="component" value="Unassembled WGS sequence"/>
</dbReference>
<dbReference type="PANTHER" id="PTHR47708:SF2">
    <property type="entry name" value="SI:CH73-132F6.5"/>
    <property type="match status" value="1"/>
</dbReference>
<sequence length="113" mass="12602">MTKVQLRHLVQARSGDKGNTVNIALFAPNKQLYDTLLIEVTPQRVKEHFSGLVKGEVLRYTLPNLYAMNFVCKDALDGGGSATLRLDNLGKCFASNLMRMEVEIEDSVNFPKS</sequence>
<dbReference type="Pfam" id="PF23544">
    <property type="entry name" value="AtuA_ferredoxin"/>
    <property type="match status" value="1"/>
</dbReference>
<dbReference type="RefSeq" id="WP_132415573.1">
    <property type="nucleotide sequence ID" value="NZ_SKFG01000001.1"/>
</dbReference>
<reference evidence="2 3" key="1">
    <citation type="submission" date="2019-03" db="EMBL/GenBank/DDBJ databases">
        <authorList>
            <person name="Kim M.K.M."/>
        </authorList>
    </citation>
    <scope>NUCLEOTIDE SEQUENCE [LARGE SCALE GENOMIC DNA]</scope>
    <source>
        <strain evidence="2 3">18JY21-1</strain>
    </source>
</reference>
<dbReference type="EMBL" id="SKFG01000001">
    <property type="protein sequence ID" value="TCZ80855.1"/>
    <property type="molecule type" value="Genomic_DNA"/>
</dbReference>
<protein>
    <recommendedName>
        <fullName evidence="1">AtuA-like ferredoxin-fold domain-containing protein</fullName>
    </recommendedName>
</protein>
<accession>A0A4R4EQS6</accession>
<dbReference type="OrthoDB" id="21390at2"/>
<name>A0A4R4EQS6_9BACL</name>